<evidence type="ECO:0000313" key="1">
    <source>
        <dbReference type="EMBL" id="GMH31449.1"/>
    </source>
</evidence>
<evidence type="ECO:0000313" key="2">
    <source>
        <dbReference type="Proteomes" id="UP001279734"/>
    </source>
</evidence>
<evidence type="ECO:0008006" key="3">
    <source>
        <dbReference type="Google" id="ProtNLM"/>
    </source>
</evidence>
<dbReference type="Gene3D" id="3.30.420.10">
    <property type="entry name" value="Ribonuclease H-like superfamily/Ribonuclease H"/>
    <property type="match status" value="2"/>
</dbReference>
<dbReference type="AlphaFoldDB" id="A0AAD3TLM3"/>
<dbReference type="SUPFAM" id="SSF53098">
    <property type="entry name" value="Ribonuclease H-like"/>
    <property type="match status" value="1"/>
</dbReference>
<comment type="caution">
    <text evidence="1">The sequence shown here is derived from an EMBL/GenBank/DDBJ whole genome shotgun (WGS) entry which is preliminary data.</text>
</comment>
<accession>A0AAD3TLM3</accession>
<dbReference type="InterPro" id="IPR036397">
    <property type="entry name" value="RNaseH_sf"/>
</dbReference>
<dbReference type="Proteomes" id="UP001279734">
    <property type="component" value="Unassembled WGS sequence"/>
</dbReference>
<sequence>MDKCAIELGEFNIEFQPRLAIKGQALADFIVKTTTPVHDEQPTKDLERYGEEPEWFLNVNRSFEACNPHLAKYLAKVEESGWRFDKVTLAYIPRTENWKADQLARVAAAENSKQYSRNMREVLSTPSTVEPKAMQISNTKSWMTSYQRYLVEGDRPNNADEGKRIKKTAGCKPFTKYCTSLILGIRLVYISISYSQANGQVVVTNRMLLHGLKTKLEDAVSSWVDELPFVLWSYRTTPKEPTYKTPFSVCYGIKAVISVEIELLSLRLSPSTHKVTPRKFGNT</sequence>
<protein>
    <recommendedName>
        <fullName evidence="3">RNase H type-1 domain-containing protein</fullName>
    </recommendedName>
</protein>
<name>A0AAD3TLM3_NEPGR</name>
<dbReference type="PANTHER" id="PTHR48475:SF2">
    <property type="entry name" value="RIBONUCLEASE H"/>
    <property type="match status" value="1"/>
</dbReference>
<keyword evidence="2" id="KW-1185">Reference proteome</keyword>
<gene>
    <name evidence="1" type="ORF">Nepgr_033292</name>
</gene>
<dbReference type="EMBL" id="BSYO01000040">
    <property type="protein sequence ID" value="GMH31449.1"/>
    <property type="molecule type" value="Genomic_DNA"/>
</dbReference>
<proteinExistence type="predicted"/>
<dbReference type="PANTHER" id="PTHR48475">
    <property type="entry name" value="RIBONUCLEASE H"/>
    <property type="match status" value="1"/>
</dbReference>
<dbReference type="InterPro" id="IPR012337">
    <property type="entry name" value="RNaseH-like_sf"/>
</dbReference>
<reference evidence="1" key="1">
    <citation type="submission" date="2023-05" db="EMBL/GenBank/DDBJ databases">
        <title>Nepenthes gracilis genome sequencing.</title>
        <authorList>
            <person name="Fukushima K."/>
        </authorList>
    </citation>
    <scope>NUCLEOTIDE SEQUENCE</scope>
    <source>
        <strain evidence="1">SING2019-196</strain>
    </source>
</reference>
<organism evidence="1 2">
    <name type="scientific">Nepenthes gracilis</name>
    <name type="common">Slender pitcher plant</name>
    <dbReference type="NCBI Taxonomy" id="150966"/>
    <lineage>
        <taxon>Eukaryota</taxon>
        <taxon>Viridiplantae</taxon>
        <taxon>Streptophyta</taxon>
        <taxon>Embryophyta</taxon>
        <taxon>Tracheophyta</taxon>
        <taxon>Spermatophyta</taxon>
        <taxon>Magnoliopsida</taxon>
        <taxon>eudicotyledons</taxon>
        <taxon>Gunneridae</taxon>
        <taxon>Pentapetalae</taxon>
        <taxon>Caryophyllales</taxon>
        <taxon>Nepenthaceae</taxon>
        <taxon>Nepenthes</taxon>
    </lineage>
</organism>
<dbReference type="GO" id="GO:0003676">
    <property type="term" value="F:nucleic acid binding"/>
    <property type="evidence" value="ECO:0007669"/>
    <property type="project" value="InterPro"/>
</dbReference>